<feature type="compositionally biased region" description="Acidic residues" evidence="2">
    <location>
        <begin position="302"/>
        <end position="313"/>
    </location>
</feature>
<feature type="region of interest" description="Disordered" evidence="2">
    <location>
        <begin position="295"/>
        <end position="337"/>
    </location>
</feature>
<feature type="compositionally biased region" description="Polar residues" evidence="2">
    <location>
        <begin position="460"/>
        <end position="471"/>
    </location>
</feature>
<accession>A0A914Z038</accession>
<sequence>MEITIKCNKSFQKENLSKDHKQELAEMFDKFLKQTIYPLSKALDVFLPVIKDAAVMARDSARACTLFSQWSREFGDSILKDGLTWEIMIYKAEELQNRFRENGIPKFWLCPSIIPLFKTIVEQFKRQIPRNRSLTTDTSRSDPASIGILDQQLRDDATVLILKNEIQQKNLELKKEKTKVGELRNLVDQLHTEKEELITELSAVEDTKLNLDKSLIRARRSANSMDSPSIPIIIPKIQLQESQDADQEHDRGNTPEELQDLIERHEEEASPPSEVSEENTIDEFEKMEEEAAATLTEKNASDEEVSGDADDEISLTTPRIDDGEKKHGIEEELVDGESVAEEVFNDGINSDPEHHFKAVESDGEIKSPPVILNHDSEVQNTEEIEGQEAITNDIERSQSETPKFEISSENEIIENVESEKNRDEEDKVFEEENQSDAVNVKDISRSEINTPPNEKEKSQAETPTSEINTDNKVGDDEMLEDHREEDTHVENTNENDVEENENITKAEENISENQQNNNVNEQDKTIIEFWHLAKVLANLLQLKIPEEEEILDEHERRKTTLDKILEEMQKLLIHLRNDDTSK</sequence>
<proteinExistence type="predicted"/>
<name>A0A914Z038_9BILA</name>
<dbReference type="WBParaSite" id="PSU_v2.g6108.t1">
    <property type="protein sequence ID" value="PSU_v2.g6108.t1"/>
    <property type="gene ID" value="PSU_v2.g6108"/>
</dbReference>
<keyword evidence="3" id="KW-1185">Reference proteome</keyword>
<dbReference type="AlphaFoldDB" id="A0A914Z038"/>
<evidence type="ECO:0000256" key="1">
    <source>
        <dbReference type="SAM" id="Coils"/>
    </source>
</evidence>
<feature type="compositionally biased region" description="Basic and acidic residues" evidence="2">
    <location>
        <begin position="319"/>
        <end position="330"/>
    </location>
</feature>
<dbReference type="Proteomes" id="UP000887577">
    <property type="component" value="Unplaced"/>
</dbReference>
<keyword evidence="1" id="KW-0175">Coiled coil</keyword>
<evidence type="ECO:0000313" key="3">
    <source>
        <dbReference type="Proteomes" id="UP000887577"/>
    </source>
</evidence>
<feature type="coiled-coil region" evidence="1">
    <location>
        <begin position="159"/>
        <end position="207"/>
    </location>
</feature>
<organism evidence="3 4">
    <name type="scientific">Panagrolaimus superbus</name>
    <dbReference type="NCBI Taxonomy" id="310955"/>
    <lineage>
        <taxon>Eukaryota</taxon>
        <taxon>Metazoa</taxon>
        <taxon>Ecdysozoa</taxon>
        <taxon>Nematoda</taxon>
        <taxon>Chromadorea</taxon>
        <taxon>Rhabditida</taxon>
        <taxon>Tylenchina</taxon>
        <taxon>Panagrolaimomorpha</taxon>
        <taxon>Panagrolaimoidea</taxon>
        <taxon>Panagrolaimidae</taxon>
        <taxon>Panagrolaimus</taxon>
    </lineage>
</organism>
<reference evidence="4" key="1">
    <citation type="submission" date="2022-11" db="UniProtKB">
        <authorList>
            <consortium name="WormBaseParasite"/>
        </authorList>
    </citation>
    <scope>IDENTIFICATION</scope>
</reference>
<feature type="compositionally biased region" description="Basic and acidic residues" evidence="2">
    <location>
        <begin position="472"/>
        <end position="491"/>
    </location>
</feature>
<evidence type="ECO:0000256" key="2">
    <source>
        <dbReference type="SAM" id="MobiDB-lite"/>
    </source>
</evidence>
<protein>
    <submittedName>
        <fullName evidence="4">Uncharacterized protein</fullName>
    </submittedName>
</protein>
<evidence type="ECO:0000313" key="4">
    <source>
        <dbReference type="WBParaSite" id="PSU_v2.g6108.t1"/>
    </source>
</evidence>
<feature type="region of interest" description="Disordered" evidence="2">
    <location>
        <begin position="375"/>
        <end position="518"/>
    </location>
</feature>